<reference evidence="2 3" key="1">
    <citation type="submission" date="2018-10" db="EMBL/GenBank/DDBJ databases">
        <authorList>
            <person name="Chen X."/>
        </authorList>
    </citation>
    <scope>NUCLEOTIDE SEQUENCE [LARGE SCALE GENOMIC DNA]</scope>
    <source>
        <strain evidence="2 3">YIM 102668</strain>
    </source>
</reference>
<dbReference type="AlphaFoldDB" id="A0A3L9M2E4"/>
<proteinExistence type="predicted"/>
<keyword evidence="1" id="KW-1133">Transmembrane helix</keyword>
<dbReference type="Proteomes" id="UP000275348">
    <property type="component" value="Unassembled WGS sequence"/>
</dbReference>
<organism evidence="2 3">
    <name type="scientific">Faecalibacter macacae</name>
    <dbReference type="NCBI Taxonomy" id="1859289"/>
    <lineage>
        <taxon>Bacteria</taxon>
        <taxon>Pseudomonadati</taxon>
        <taxon>Bacteroidota</taxon>
        <taxon>Flavobacteriia</taxon>
        <taxon>Flavobacteriales</taxon>
        <taxon>Weeksellaceae</taxon>
        <taxon>Faecalibacter</taxon>
    </lineage>
</organism>
<keyword evidence="3" id="KW-1185">Reference proteome</keyword>
<keyword evidence="1" id="KW-0812">Transmembrane</keyword>
<gene>
    <name evidence="2" type="ORF">EAH69_12225</name>
</gene>
<accession>A0A3L9M2E4</accession>
<feature type="transmembrane region" description="Helical" evidence="1">
    <location>
        <begin position="38"/>
        <end position="56"/>
    </location>
</feature>
<keyword evidence="1" id="KW-0472">Membrane</keyword>
<sequence length="326" mass="38893">MIFNTNFSHHTTKENWKIFTALSIVFYILISLTDYTEWNNYFLISLILGVQIYFFVGRQKEKYIFSTNQLIVQFLWIKKIIRFDSFSINENKVYNDEDSHQQKFESQQILLFNNNKQVFRFNKDQDPYLFDEIIEYLRSNVNKINSISSKTEKFTHKRISLIYLLSISFVTIFCLGYCIESLNPNPDSIKEVKGTLAYQPTEHIENTTRSKSSIYRIRLEEYPKDFYIHTENYPLTNRDKILNAEDSITLYVSKNNYDHVMNLRSQKYFQSHFTPKSIVVIKVKYQNEFILNGNLDGETNKYTLLILLIPFVILIHCLTKFNKIYS</sequence>
<evidence type="ECO:0000313" key="2">
    <source>
        <dbReference type="EMBL" id="RLZ07012.1"/>
    </source>
</evidence>
<comment type="caution">
    <text evidence="2">The sequence shown here is derived from an EMBL/GenBank/DDBJ whole genome shotgun (WGS) entry which is preliminary data.</text>
</comment>
<evidence type="ECO:0000256" key="1">
    <source>
        <dbReference type="SAM" id="Phobius"/>
    </source>
</evidence>
<feature type="transmembrane region" description="Helical" evidence="1">
    <location>
        <begin position="302"/>
        <end position="321"/>
    </location>
</feature>
<feature type="transmembrane region" description="Helical" evidence="1">
    <location>
        <begin position="16"/>
        <end position="32"/>
    </location>
</feature>
<dbReference type="RefSeq" id="WP_121935489.1">
    <property type="nucleotide sequence ID" value="NZ_RDOJ01000020.1"/>
</dbReference>
<name>A0A3L9M2E4_9FLAO</name>
<feature type="transmembrane region" description="Helical" evidence="1">
    <location>
        <begin position="159"/>
        <end position="179"/>
    </location>
</feature>
<evidence type="ECO:0000313" key="3">
    <source>
        <dbReference type="Proteomes" id="UP000275348"/>
    </source>
</evidence>
<dbReference type="EMBL" id="RDOJ01000020">
    <property type="protein sequence ID" value="RLZ07012.1"/>
    <property type="molecule type" value="Genomic_DNA"/>
</dbReference>
<protein>
    <submittedName>
        <fullName evidence="2">Uncharacterized protein</fullName>
    </submittedName>
</protein>